<sequence length="280" mass="30073">MPAPDVLLVSIHENSHPETRADSLCSRNSSLTTPFPDDFRMISGTRYFPFRTRFLTVCVGYPNLRTLNASCFAQQAVTFLWLNFNCVSTKYNELPVDQGCSSGIRSQIDYLSRWRGKNVDSEDYKSHVAFTSTRPDNATFSNVDLRSTATTATSLTAGSPASSVNGSHCNIARCFILNTGDEITTGNMATLPGTNPVQALCYEEYTATYTPAIVGSKYVSTEEGVVPSGMAEVVVAAGTADGGGIMADGRCIWSGSARGAQRVSEVVVMVAVLRTTIGLV</sequence>
<dbReference type="Pfam" id="PF09362">
    <property type="entry name" value="DUF1996"/>
    <property type="match status" value="1"/>
</dbReference>
<dbReference type="PANTHER" id="PTHR43662:SF3">
    <property type="entry name" value="DOMAIN PROTEIN, PUTATIVE (AFU_ORTHOLOGUE AFUA_6G11970)-RELATED"/>
    <property type="match status" value="1"/>
</dbReference>
<feature type="domain" description="DUF1996" evidence="1">
    <location>
        <begin position="29"/>
        <end position="132"/>
    </location>
</feature>
<proteinExistence type="predicted"/>
<reference evidence="2" key="1">
    <citation type="submission" date="2023-06" db="EMBL/GenBank/DDBJ databases">
        <authorList>
            <consortium name="Lawrence Berkeley National Laboratory"/>
            <person name="Ahrendt S."/>
            <person name="Sahu N."/>
            <person name="Indic B."/>
            <person name="Wong-Bajracharya J."/>
            <person name="Merenyi Z."/>
            <person name="Ke H.-M."/>
            <person name="Monk M."/>
            <person name="Kocsube S."/>
            <person name="Drula E."/>
            <person name="Lipzen A."/>
            <person name="Balint B."/>
            <person name="Henrissat B."/>
            <person name="Andreopoulos B."/>
            <person name="Martin F.M."/>
            <person name="Harder C.B."/>
            <person name="Rigling D."/>
            <person name="Ford K.L."/>
            <person name="Foster G.D."/>
            <person name="Pangilinan J."/>
            <person name="Papanicolaou A."/>
            <person name="Barry K."/>
            <person name="LaButti K."/>
            <person name="Viragh M."/>
            <person name="Koriabine M."/>
            <person name="Yan M."/>
            <person name="Riley R."/>
            <person name="Champramary S."/>
            <person name="Plett K.L."/>
            <person name="Tsai I.J."/>
            <person name="Slot J."/>
            <person name="Sipos G."/>
            <person name="Plett J."/>
            <person name="Nagy L.G."/>
            <person name="Grigoriev I.V."/>
        </authorList>
    </citation>
    <scope>NUCLEOTIDE SEQUENCE</scope>
    <source>
        <strain evidence="2">ICMP 16352</strain>
    </source>
</reference>
<dbReference type="AlphaFoldDB" id="A0AA39NTU7"/>
<dbReference type="EMBL" id="JAUEPR010000047">
    <property type="protein sequence ID" value="KAK0471757.1"/>
    <property type="molecule type" value="Genomic_DNA"/>
</dbReference>
<comment type="caution">
    <text evidence="2">The sequence shown here is derived from an EMBL/GenBank/DDBJ whole genome shotgun (WGS) entry which is preliminary data.</text>
</comment>
<evidence type="ECO:0000259" key="1">
    <source>
        <dbReference type="Pfam" id="PF09362"/>
    </source>
</evidence>
<evidence type="ECO:0000313" key="2">
    <source>
        <dbReference type="EMBL" id="KAK0471757.1"/>
    </source>
</evidence>
<dbReference type="PANTHER" id="PTHR43662">
    <property type="match status" value="1"/>
</dbReference>
<gene>
    <name evidence="2" type="ORF">IW261DRAFT_1571635</name>
</gene>
<evidence type="ECO:0000313" key="3">
    <source>
        <dbReference type="Proteomes" id="UP001175227"/>
    </source>
</evidence>
<dbReference type="InterPro" id="IPR018535">
    <property type="entry name" value="DUF1996"/>
</dbReference>
<keyword evidence="3" id="KW-1185">Reference proteome</keyword>
<dbReference type="Proteomes" id="UP001175227">
    <property type="component" value="Unassembled WGS sequence"/>
</dbReference>
<organism evidence="2 3">
    <name type="scientific">Armillaria novae-zelandiae</name>
    <dbReference type="NCBI Taxonomy" id="153914"/>
    <lineage>
        <taxon>Eukaryota</taxon>
        <taxon>Fungi</taxon>
        <taxon>Dikarya</taxon>
        <taxon>Basidiomycota</taxon>
        <taxon>Agaricomycotina</taxon>
        <taxon>Agaricomycetes</taxon>
        <taxon>Agaricomycetidae</taxon>
        <taxon>Agaricales</taxon>
        <taxon>Marasmiineae</taxon>
        <taxon>Physalacriaceae</taxon>
        <taxon>Armillaria</taxon>
    </lineage>
</organism>
<protein>
    <recommendedName>
        <fullName evidence="1">DUF1996 domain-containing protein</fullName>
    </recommendedName>
</protein>
<name>A0AA39NTU7_9AGAR</name>
<accession>A0AA39NTU7</accession>